<dbReference type="EMBL" id="MU154763">
    <property type="protein sequence ID" value="KAF9487600.1"/>
    <property type="molecule type" value="Genomic_DNA"/>
</dbReference>
<organism evidence="1 2">
    <name type="scientific">Pleurotus eryngii</name>
    <name type="common">Boletus of the steppes</name>
    <dbReference type="NCBI Taxonomy" id="5323"/>
    <lineage>
        <taxon>Eukaryota</taxon>
        <taxon>Fungi</taxon>
        <taxon>Dikarya</taxon>
        <taxon>Basidiomycota</taxon>
        <taxon>Agaricomycotina</taxon>
        <taxon>Agaricomycetes</taxon>
        <taxon>Agaricomycetidae</taxon>
        <taxon>Agaricales</taxon>
        <taxon>Pleurotineae</taxon>
        <taxon>Pleurotaceae</taxon>
        <taxon>Pleurotus</taxon>
    </lineage>
</organism>
<dbReference type="Proteomes" id="UP000807025">
    <property type="component" value="Unassembled WGS sequence"/>
</dbReference>
<dbReference type="AlphaFoldDB" id="A0A9P6D9D1"/>
<accession>A0A9P6D9D1</accession>
<keyword evidence="2" id="KW-1185">Reference proteome</keyword>
<name>A0A9P6D9D1_PLEER</name>
<evidence type="ECO:0000313" key="1">
    <source>
        <dbReference type="EMBL" id="KAF9487600.1"/>
    </source>
</evidence>
<evidence type="ECO:0000313" key="2">
    <source>
        <dbReference type="Proteomes" id="UP000807025"/>
    </source>
</evidence>
<comment type="caution">
    <text evidence="1">The sequence shown here is derived from an EMBL/GenBank/DDBJ whole genome shotgun (WGS) entry which is preliminary data.</text>
</comment>
<sequence>MRHECIQSTPCWRKGGERHDCAFIVEDQDLLGFKGMSVVRVQLLFSFIHDSTTIPCAFVEWFQQYSQRPDPDTGMWIVRPETSGHHDTPVLSVIHLDSLLWLAHLLPIFASTSLPYNFSHVDSLDAFRAFYINKYIDHHTFELLSLE</sequence>
<protein>
    <submittedName>
        <fullName evidence="1">Uncharacterized protein</fullName>
    </submittedName>
</protein>
<gene>
    <name evidence="1" type="ORF">BDN71DRAFT_1404502</name>
</gene>
<proteinExistence type="predicted"/>
<dbReference type="OrthoDB" id="3187773at2759"/>
<reference evidence="1" key="1">
    <citation type="submission" date="2020-11" db="EMBL/GenBank/DDBJ databases">
        <authorList>
            <consortium name="DOE Joint Genome Institute"/>
            <person name="Ahrendt S."/>
            <person name="Riley R."/>
            <person name="Andreopoulos W."/>
            <person name="Labutti K."/>
            <person name="Pangilinan J."/>
            <person name="Ruiz-Duenas F.J."/>
            <person name="Barrasa J.M."/>
            <person name="Sanchez-Garcia M."/>
            <person name="Camarero S."/>
            <person name="Miyauchi S."/>
            <person name="Serrano A."/>
            <person name="Linde D."/>
            <person name="Babiker R."/>
            <person name="Drula E."/>
            <person name="Ayuso-Fernandez I."/>
            <person name="Pacheco R."/>
            <person name="Padilla G."/>
            <person name="Ferreira P."/>
            <person name="Barriuso J."/>
            <person name="Kellner H."/>
            <person name="Castanera R."/>
            <person name="Alfaro M."/>
            <person name="Ramirez L."/>
            <person name="Pisabarro A.G."/>
            <person name="Kuo A."/>
            <person name="Tritt A."/>
            <person name="Lipzen A."/>
            <person name="He G."/>
            <person name="Yan M."/>
            <person name="Ng V."/>
            <person name="Cullen D."/>
            <person name="Martin F."/>
            <person name="Rosso M.-N."/>
            <person name="Henrissat B."/>
            <person name="Hibbett D."/>
            <person name="Martinez A.T."/>
            <person name="Grigoriev I.V."/>
        </authorList>
    </citation>
    <scope>NUCLEOTIDE SEQUENCE</scope>
    <source>
        <strain evidence="1">ATCC 90797</strain>
    </source>
</reference>